<feature type="region of interest" description="Disordered" evidence="1">
    <location>
        <begin position="12"/>
        <end position="36"/>
    </location>
</feature>
<gene>
    <name evidence="2" type="ORF">LAUMK136_04981</name>
</gene>
<accession>A0A498QCX5</accession>
<evidence type="ECO:0000313" key="3">
    <source>
        <dbReference type="Proteomes" id="UP000273307"/>
    </source>
</evidence>
<sequence>MAETREFAALKGGRGVRMRRPKNVGPRATVRRRNQDLDRAPAACYEEYARADAPDKVNHFGEEVLGPT</sequence>
<evidence type="ECO:0000313" key="2">
    <source>
        <dbReference type="EMBL" id="VBA43217.1"/>
    </source>
</evidence>
<protein>
    <submittedName>
        <fullName evidence="2">Uncharacterized protein</fullName>
    </submittedName>
</protein>
<proteinExistence type="predicted"/>
<dbReference type="Proteomes" id="UP000273307">
    <property type="component" value="Unassembled WGS sequence"/>
</dbReference>
<name>A0A498QCX5_9MYCO</name>
<keyword evidence="3" id="KW-1185">Reference proteome</keyword>
<dbReference type="EMBL" id="UPHP01000132">
    <property type="protein sequence ID" value="VBA43217.1"/>
    <property type="molecule type" value="Genomic_DNA"/>
</dbReference>
<reference evidence="2 3" key="1">
    <citation type="submission" date="2018-09" db="EMBL/GenBank/DDBJ databases">
        <authorList>
            <person name="Tagini F."/>
        </authorList>
    </citation>
    <scope>NUCLEOTIDE SEQUENCE [LARGE SCALE GENOMIC DNA]</scope>
    <source>
        <strain evidence="2 3">MK136</strain>
    </source>
</reference>
<organism evidence="2 3">
    <name type="scientific">Mycobacterium attenuatum</name>
    <dbReference type="NCBI Taxonomy" id="2341086"/>
    <lineage>
        <taxon>Bacteria</taxon>
        <taxon>Bacillati</taxon>
        <taxon>Actinomycetota</taxon>
        <taxon>Actinomycetes</taxon>
        <taxon>Mycobacteriales</taxon>
        <taxon>Mycobacteriaceae</taxon>
        <taxon>Mycobacterium</taxon>
    </lineage>
</organism>
<evidence type="ECO:0000256" key="1">
    <source>
        <dbReference type="SAM" id="MobiDB-lite"/>
    </source>
</evidence>
<dbReference type="AlphaFoldDB" id="A0A498QCX5"/>